<gene>
    <name evidence="2" type="ORF">SH1V18_28970</name>
</gene>
<reference evidence="2" key="1">
    <citation type="submission" date="2022-06" db="EMBL/GenBank/DDBJ databases">
        <title>Vallitalea longa sp. nov., an anaerobic bacterium isolated from marine sediment.</title>
        <authorList>
            <person name="Hirano S."/>
            <person name="Terahara T."/>
            <person name="Mori K."/>
            <person name="Hamada M."/>
            <person name="Matsumoto R."/>
            <person name="Kobayashi T."/>
        </authorList>
    </citation>
    <scope>NUCLEOTIDE SEQUENCE</scope>
    <source>
        <strain evidence="2">SH18-1</strain>
    </source>
</reference>
<accession>A0A9W5YBG2</accession>
<dbReference type="AlphaFoldDB" id="A0A9W5YBG2"/>
<dbReference type="InterPro" id="IPR029442">
    <property type="entry name" value="GyrI-like"/>
</dbReference>
<comment type="caution">
    <text evidence="2">The sequence shown here is derived from an EMBL/GenBank/DDBJ whole genome shotgun (WGS) entry which is preliminary data.</text>
</comment>
<name>A0A9W5YBG2_9FIRM</name>
<feature type="domain" description="GyrI-like small molecule binding" evidence="1">
    <location>
        <begin position="8"/>
        <end position="144"/>
    </location>
</feature>
<keyword evidence="3" id="KW-1185">Reference proteome</keyword>
<proteinExistence type="predicted"/>
<organism evidence="2 3">
    <name type="scientific">Vallitalea longa</name>
    <dbReference type="NCBI Taxonomy" id="2936439"/>
    <lineage>
        <taxon>Bacteria</taxon>
        <taxon>Bacillati</taxon>
        <taxon>Bacillota</taxon>
        <taxon>Clostridia</taxon>
        <taxon>Lachnospirales</taxon>
        <taxon>Vallitaleaceae</taxon>
        <taxon>Vallitalea</taxon>
    </lineage>
</organism>
<dbReference type="Pfam" id="PF06445">
    <property type="entry name" value="GyrI-like"/>
    <property type="match status" value="1"/>
</dbReference>
<evidence type="ECO:0000313" key="2">
    <source>
        <dbReference type="EMBL" id="GKX30417.1"/>
    </source>
</evidence>
<dbReference type="Gene3D" id="3.20.80.10">
    <property type="entry name" value="Regulatory factor, effector binding domain"/>
    <property type="match status" value="1"/>
</dbReference>
<dbReference type="EMBL" id="BRLB01000009">
    <property type="protein sequence ID" value="GKX30417.1"/>
    <property type="molecule type" value="Genomic_DNA"/>
</dbReference>
<dbReference type="RefSeq" id="WP_281816570.1">
    <property type="nucleotide sequence ID" value="NZ_BRLB01000009.1"/>
</dbReference>
<dbReference type="SUPFAM" id="SSF55136">
    <property type="entry name" value="Probable bacterial effector-binding domain"/>
    <property type="match status" value="1"/>
</dbReference>
<dbReference type="Proteomes" id="UP001144256">
    <property type="component" value="Unassembled WGS sequence"/>
</dbReference>
<sequence length="183" mass="21361">MATINRIEFAEFGPYKVIGKAIRTKHENFNPIFPSEYETIPSLWNRCYSDGTFEKLINMNEYCPAETPDGYEGYIRDFNNEDGTFTYLAGFFMKADTPVPPDYSSFEVPICTIAKVWIEGEEYDILTNAHKLSIEEINKHGYEIDWKNYFACEVYTEARYGIPKREGRKTLILDYYIPCIKNT</sequence>
<protein>
    <recommendedName>
        <fullName evidence="1">GyrI-like small molecule binding domain-containing protein</fullName>
    </recommendedName>
</protein>
<dbReference type="InterPro" id="IPR011256">
    <property type="entry name" value="Reg_factor_effector_dom_sf"/>
</dbReference>
<evidence type="ECO:0000259" key="1">
    <source>
        <dbReference type="Pfam" id="PF06445"/>
    </source>
</evidence>
<evidence type="ECO:0000313" key="3">
    <source>
        <dbReference type="Proteomes" id="UP001144256"/>
    </source>
</evidence>